<dbReference type="RefSeq" id="WP_127688738.1">
    <property type="nucleotide sequence ID" value="NZ_RZUL01000001.1"/>
</dbReference>
<dbReference type="PANTHER" id="PTHR43756">
    <property type="entry name" value="CHOLINE MONOOXYGENASE, CHLOROPLASTIC"/>
    <property type="match status" value="1"/>
</dbReference>
<keyword evidence="6" id="KW-0560">Oxidoreductase</keyword>
<evidence type="ECO:0000256" key="2">
    <source>
        <dbReference type="ARBA" id="ARBA00022714"/>
    </source>
</evidence>
<evidence type="ECO:0000259" key="10">
    <source>
        <dbReference type="PROSITE" id="PS51296"/>
    </source>
</evidence>
<keyword evidence="7" id="KW-0408">Iron</keyword>
<keyword evidence="8" id="KW-0411">Iron-sulfur</keyword>
<evidence type="ECO:0000256" key="9">
    <source>
        <dbReference type="ARBA" id="ARBA00023027"/>
    </source>
</evidence>
<dbReference type="InterPro" id="IPR001663">
    <property type="entry name" value="Rng_hydr_dOase-A"/>
</dbReference>
<proteinExistence type="inferred from homology"/>
<dbReference type="Gene3D" id="3.90.380.10">
    <property type="entry name" value="Naphthalene 1,2-dioxygenase Alpha Subunit, Chain A, domain 1"/>
    <property type="match status" value="1"/>
</dbReference>
<protein>
    <submittedName>
        <fullName evidence="11">Aromatic ring-hydroxylating dioxygenase subunit alpha</fullName>
    </submittedName>
</protein>
<dbReference type="AlphaFoldDB" id="A0A437JC47"/>
<keyword evidence="12" id="KW-1185">Reference proteome</keyword>
<evidence type="ECO:0000256" key="4">
    <source>
        <dbReference type="ARBA" id="ARBA00022797"/>
    </source>
</evidence>
<accession>A0A437JC47</accession>
<organism evidence="11 12">
    <name type="scientific">Sphingobium algorifonticola</name>
    <dbReference type="NCBI Taxonomy" id="2008318"/>
    <lineage>
        <taxon>Bacteria</taxon>
        <taxon>Pseudomonadati</taxon>
        <taxon>Pseudomonadota</taxon>
        <taxon>Alphaproteobacteria</taxon>
        <taxon>Sphingomonadales</taxon>
        <taxon>Sphingomonadaceae</taxon>
        <taxon>Sphingobium</taxon>
    </lineage>
</organism>
<dbReference type="PROSITE" id="PS51296">
    <property type="entry name" value="RIESKE"/>
    <property type="match status" value="1"/>
</dbReference>
<dbReference type="PRINTS" id="PR00090">
    <property type="entry name" value="RNGDIOXGNASE"/>
</dbReference>
<dbReference type="SUPFAM" id="SSF55961">
    <property type="entry name" value="Bet v1-like"/>
    <property type="match status" value="1"/>
</dbReference>
<dbReference type="InterPro" id="IPR017941">
    <property type="entry name" value="Rieske_2Fe-2S"/>
</dbReference>
<keyword evidence="4" id="KW-0058">Aromatic hydrocarbons catabolism</keyword>
<dbReference type="SUPFAM" id="SSF50022">
    <property type="entry name" value="ISP domain"/>
    <property type="match status" value="1"/>
</dbReference>
<sequence>MTMAQYIDADFGTLDRRIFWDQAIYERELSHVFARSWLFVAHESQVESPGDFVTTYMGEDSVVVARGDAGAINVFLNSCPHRGNRVCFADSGTGRQFTCNYHGWAFGLDGALKKMPKMGLYKSTPGFRMEDWGLKRARVEAYKGLVFATFDEEAPSLGDWLGDFRWYLDAVLDAEEGGTEFLPGGATRSVMRCNWKFPADNFVGDIYHALWTHLGGSEPTLGRHGGVKVENEGSYQVSVNGHGWEFNDSFLGNAATMGDRDLLRYMRSRHEAIIARLGKFRADMWGSVASATIFPNFSFLPGYFTFRTFQPKGPLKTEIHSWTLVPKAMPDDIKDRFRRGSMRTFSPSGLLEMDDGENWEHSTTANAGWVTRHQRLCYAMAPDGENTVAGLPGSASAGQLSDANQRLFYKRWAEMMDAERWADISLAPQTAPVRHLAEAAE</sequence>
<feature type="domain" description="Rieske" evidence="10">
    <location>
        <begin position="37"/>
        <end position="148"/>
    </location>
</feature>
<reference evidence="11 12" key="1">
    <citation type="submission" date="2019-01" db="EMBL/GenBank/DDBJ databases">
        <authorList>
            <person name="Chen W.-M."/>
        </authorList>
    </citation>
    <scope>NUCLEOTIDE SEQUENCE [LARGE SCALE GENOMIC DNA]</scope>
    <source>
        <strain evidence="11 12">TLA-22</strain>
    </source>
</reference>
<evidence type="ECO:0000256" key="8">
    <source>
        <dbReference type="ARBA" id="ARBA00023014"/>
    </source>
</evidence>
<dbReference type="CDD" id="cd03469">
    <property type="entry name" value="Rieske_RO_Alpha_N"/>
    <property type="match status" value="1"/>
</dbReference>
<evidence type="ECO:0000256" key="5">
    <source>
        <dbReference type="ARBA" id="ARBA00022964"/>
    </source>
</evidence>
<evidence type="ECO:0000256" key="1">
    <source>
        <dbReference type="ARBA" id="ARBA00008751"/>
    </source>
</evidence>
<evidence type="ECO:0000256" key="6">
    <source>
        <dbReference type="ARBA" id="ARBA00023002"/>
    </source>
</evidence>
<dbReference type="OrthoDB" id="7456916at2"/>
<dbReference type="Gene3D" id="2.102.10.10">
    <property type="entry name" value="Rieske [2Fe-2S] iron-sulphur domain"/>
    <property type="match status" value="1"/>
</dbReference>
<keyword evidence="2" id="KW-0001">2Fe-2S</keyword>
<dbReference type="Pfam" id="PF00355">
    <property type="entry name" value="Rieske"/>
    <property type="match status" value="1"/>
</dbReference>
<dbReference type="EMBL" id="RZUL01000001">
    <property type="protein sequence ID" value="RVT43202.1"/>
    <property type="molecule type" value="Genomic_DNA"/>
</dbReference>
<dbReference type="CDD" id="cd08881">
    <property type="entry name" value="RHO_alpha_C_NDO-like"/>
    <property type="match status" value="1"/>
</dbReference>
<evidence type="ECO:0000313" key="12">
    <source>
        <dbReference type="Proteomes" id="UP000282977"/>
    </source>
</evidence>
<comment type="similarity">
    <text evidence="1">Belongs to the bacterial ring-hydroxylating dioxygenase alpha subunit family.</text>
</comment>
<dbReference type="PANTHER" id="PTHR43756:SF1">
    <property type="entry name" value="3-PHENYLPROPIONATE_CINNAMIC ACID DIOXYGENASE SUBUNIT ALPHA"/>
    <property type="match status" value="1"/>
</dbReference>
<keyword evidence="9" id="KW-0520">NAD</keyword>
<evidence type="ECO:0000256" key="7">
    <source>
        <dbReference type="ARBA" id="ARBA00023004"/>
    </source>
</evidence>
<gene>
    <name evidence="11" type="ORF">ENE74_00745</name>
</gene>
<dbReference type="Proteomes" id="UP000282977">
    <property type="component" value="Unassembled WGS sequence"/>
</dbReference>
<name>A0A437JC47_9SPHN</name>
<keyword evidence="5 11" id="KW-0223">Dioxygenase</keyword>
<dbReference type="InterPro" id="IPR036922">
    <property type="entry name" value="Rieske_2Fe-2S_sf"/>
</dbReference>
<keyword evidence="3" id="KW-0479">Metal-binding</keyword>
<dbReference type="Pfam" id="PF00848">
    <property type="entry name" value="Ring_hydroxyl_A"/>
    <property type="match status" value="1"/>
</dbReference>
<dbReference type="InterPro" id="IPR043266">
    <property type="entry name" value="RHO_NdoB-like_C"/>
</dbReference>
<comment type="caution">
    <text evidence="11">The sequence shown here is derived from an EMBL/GenBank/DDBJ whole genome shotgun (WGS) entry which is preliminary data.</text>
</comment>
<evidence type="ECO:0000256" key="3">
    <source>
        <dbReference type="ARBA" id="ARBA00022723"/>
    </source>
</evidence>
<dbReference type="GO" id="GO:0051537">
    <property type="term" value="F:2 iron, 2 sulfur cluster binding"/>
    <property type="evidence" value="ECO:0007669"/>
    <property type="project" value="UniProtKB-KW"/>
</dbReference>
<evidence type="ECO:0000313" key="11">
    <source>
        <dbReference type="EMBL" id="RVT43202.1"/>
    </source>
</evidence>
<dbReference type="GO" id="GO:0051213">
    <property type="term" value="F:dioxygenase activity"/>
    <property type="evidence" value="ECO:0007669"/>
    <property type="project" value="UniProtKB-KW"/>
</dbReference>
<dbReference type="InterPro" id="IPR015879">
    <property type="entry name" value="Ring_hydroxy_dOase_asu_C_dom"/>
</dbReference>
<dbReference type="GO" id="GO:0005506">
    <property type="term" value="F:iron ion binding"/>
    <property type="evidence" value="ECO:0007669"/>
    <property type="project" value="InterPro"/>
</dbReference>